<name>A0A317NR75_9NOCA</name>
<evidence type="ECO:0000313" key="1">
    <source>
        <dbReference type="EMBL" id="PWV77759.1"/>
    </source>
</evidence>
<dbReference type="AlphaFoldDB" id="A0A317NR75"/>
<accession>A0A317NR75</accession>
<keyword evidence="2" id="KW-1185">Reference proteome</keyword>
<proteinExistence type="predicted"/>
<dbReference type="Proteomes" id="UP000246410">
    <property type="component" value="Unassembled WGS sequence"/>
</dbReference>
<evidence type="ECO:0000313" key="2">
    <source>
        <dbReference type="Proteomes" id="UP000246410"/>
    </source>
</evidence>
<dbReference type="EMBL" id="QGTL01000003">
    <property type="protein sequence ID" value="PWV77759.1"/>
    <property type="molecule type" value="Genomic_DNA"/>
</dbReference>
<gene>
    <name evidence="1" type="ORF">DFR69_103358</name>
</gene>
<protein>
    <submittedName>
        <fullName evidence="1">Uncharacterized protein</fullName>
    </submittedName>
</protein>
<comment type="caution">
    <text evidence="1">The sequence shown here is derived from an EMBL/GenBank/DDBJ whole genome shotgun (WGS) entry which is preliminary data.</text>
</comment>
<organism evidence="1 2">
    <name type="scientific">Nocardia neocaledoniensis</name>
    <dbReference type="NCBI Taxonomy" id="236511"/>
    <lineage>
        <taxon>Bacteria</taxon>
        <taxon>Bacillati</taxon>
        <taxon>Actinomycetota</taxon>
        <taxon>Actinomycetes</taxon>
        <taxon>Mycobacteriales</taxon>
        <taxon>Nocardiaceae</taxon>
        <taxon>Nocardia</taxon>
    </lineage>
</organism>
<sequence>MAINLLFRLKTETEQDVTYQFGNPGRLNRELTIRKSDYTVTVADGRTDQLAILTAGKAMSRHKQDGTWMKSGSVQA</sequence>
<reference evidence="1 2" key="1">
    <citation type="submission" date="2018-05" db="EMBL/GenBank/DDBJ databases">
        <title>Genomic Encyclopedia of Type Strains, Phase IV (KMG-IV): sequencing the most valuable type-strain genomes for metagenomic binning, comparative biology and taxonomic classification.</title>
        <authorList>
            <person name="Goeker M."/>
        </authorList>
    </citation>
    <scope>NUCLEOTIDE SEQUENCE [LARGE SCALE GENOMIC DNA]</scope>
    <source>
        <strain evidence="1 2">DSM 44717</strain>
    </source>
</reference>